<evidence type="ECO:0000256" key="2">
    <source>
        <dbReference type="ARBA" id="ARBA00022448"/>
    </source>
</evidence>
<feature type="transmembrane region" description="Helical" evidence="9">
    <location>
        <begin position="104"/>
        <end position="131"/>
    </location>
</feature>
<evidence type="ECO:0000259" key="10">
    <source>
        <dbReference type="PROSITE" id="PS50928"/>
    </source>
</evidence>
<proteinExistence type="inferred from homology"/>
<dbReference type="Proteomes" id="UP000599312">
    <property type="component" value="Unassembled WGS sequence"/>
</dbReference>
<dbReference type="Gene3D" id="1.10.3720.10">
    <property type="entry name" value="MetI-like"/>
    <property type="match status" value="1"/>
</dbReference>
<dbReference type="RefSeq" id="WP_196270155.1">
    <property type="nucleotide sequence ID" value="NZ_JADQDO010000001.1"/>
</dbReference>
<comment type="caution">
    <text evidence="11">The sequence shown here is derived from an EMBL/GenBank/DDBJ whole genome shotgun (WGS) entry which is preliminary data.</text>
</comment>
<dbReference type="SUPFAM" id="SSF161098">
    <property type="entry name" value="MetI-like"/>
    <property type="match status" value="1"/>
</dbReference>
<evidence type="ECO:0000256" key="8">
    <source>
        <dbReference type="ARBA" id="ARBA00023136"/>
    </source>
</evidence>
<keyword evidence="3" id="KW-1003">Cell membrane</keyword>
<dbReference type="AlphaFoldDB" id="A0A931BMS6"/>
<name>A0A931BMS6_9HYPH</name>
<evidence type="ECO:0000256" key="6">
    <source>
        <dbReference type="ARBA" id="ARBA00022927"/>
    </source>
</evidence>
<keyword evidence="12" id="KW-1185">Reference proteome</keyword>
<sequence length="305" mass="32216">MTTFDTTERTLLQPEGGFLGKVSAALPFRRQAEAKSWSHRLKGAQIGLVLAWFMIAIAILWAVFPELFTSHSGTVGVAGTQLRAPSAAHWLGTDALGRDVFARIIYGAVNSLSGAFVSVTVGLLFGTALGLIAGSVRGMIGDVIMRIVDVLLSIPNLLLSLTIIILLGFGTINAAIAVGITSVASFARLARSEVVRVRNSDYVEAAFGSGGTFGRVLLRHILPNSLTSVIALAALQFGSAILAISTLGFLGYGAPPPTPEWGLLIAEGRNYIARAWWLTAVPGFVVILVVLSANRISQSFGKVRT</sequence>
<comment type="subcellular location">
    <subcellularLocation>
        <location evidence="1 9">Cell membrane</location>
        <topology evidence="1 9">Multi-pass membrane protein</topology>
    </subcellularLocation>
</comment>
<organism evidence="11 12">
    <name type="scientific">Microvirga alba</name>
    <dbReference type="NCBI Taxonomy" id="2791025"/>
    <lineage>
        <taxon>Bacteria</taxon>
        <taxon>Pseudomonadati</taxon>
        <taxon>Pseudomonadota</taxon>
        <taxon>Alphaproteobacteria</taxon>
        <taxon>Hyphomicrobiales</taxon>
        <taxon>Methylobacteriaceae</taxon>
        <taxon>Microvirga</taxon>
    </lineage>
</organism>
<evidence type="ECO:0000256" key="3">
    <source>
        <dbReference type="ARBA" id="ARBA00022475"/>
    </source>
</evidence>
<keyword evidence="7 9" id="KW-1133">Transmembrane helix</keyword>
<evidence type="ECO:0000256" key="1">
    <source>
        <dbReference type="ARBA" id="ARBA00004651"/>
    </source>
</evidence>
<keyword evidence="8 9" id="KW-0472">Membrane</keyword>
<dbReference type="EMBL" id="JADQDO010000001">
    <property type="protein sequence ID" value="MBF9232185.1"/>
    <property type="molecule type" value="Genomic_DNA"/>
</dbReference>
<evidence type="ECO:0000256" key="4">
    <source>
        <dbReference type="ARBA" id="ARBA00022692"/>
    </source>
</evidence>
<comment type="similarity">
    <text evidence="9">Belongs to the binding-protein-dependent transport system permease family.</text>
</comment>
<evidence type="ECO:0000313" key="11">
    <source>
        <dbReference type="EMBL" id="MBF9232185.1"/>
    </source>
</evidence>
<dbReference type="GO" id="GO:0015833">
    <property type="term" value="P:peptide transport"/>
    <property type="evidence" value="ECO:0007669"/>
    <property type="project" value="UniProtKB-KW"/>
</dbReference>
<feature type="transmembrane region" description="Helical" evidence="9">
    <location>
        <begin position="143"/>
        <end position="166"/>
    </location>
</feature>
<dbReference type="InterPro" id="IPR035906">
    <property type="entry name" value="MetI-like_sf"/>
</dbReference>
<evidence type="ECO:0000256" key="5">
    <source>
        <dbReference type="ARBA" id="ARBA00022856"/>
    </source>
</evidence>
<reference evidence="11" key="1">
    <citation type="submission" date="2020-11" db="EMBL/GenBank/DDBJ databases">
        <authorList>
            <person name="Kim M.K."/>
        </authorList>
    </citation>
    <scope>NUCLEOTIDE SEQUENCE</scope>
    <source>
        <strain evidence="11">BT350</strain>
    </source>
</reference>
<dbReference type="GO" id="GO:0005886">
    <property type="term" value="C:plasma membrane"/>
    <property type="evidence" value="ECO:0007669"/>
    <property type="project" value="UniProtKB-SubCell"/>
</dbReference>
<feature type="transmembrane region" description="Helical" evidence="9">
    <location>
        <begin position="172"/>
        <end position="190"/>
    </location>
</feature>
<dbReference type="InterPro" id="IPR000515">
    <property type="entry name" value="MetI-like"/>
</dbReference>
<dbReference type="PROSITE" id="PS50928">
    <property type="entry name" value="ABC_TM1"/>
    <property type="match status" value="1"/>
</dbReference>
<feature type="transmembrane region" description="Helical" evidence="9">
    <location>
        <begin position="274"/>
        <end position="294"/>
    </location>
</feature>
<dbReference type="CDD" id="cd06261">
    <property type="entry name" value="TM_PBP2"/>
    <property type="match status" value="1"/>
</dbReference>
<protein>
    <submittedName>
        <fullName evidence="11">ABC transporter permease</fullName>
    </submittedName>
</protein>
<feature type="transmembrane region" description="Helical" evidence="9">
    <location>
        <begin position="46"/>
        <end position="64"/>
    </location>
</feature>
<feature type="transmembrane region" description="Helical" evidence="9">
    <location>
        <begin position="229"/>
        <end position="254"/>
    </location>
</feature>
<dbReference type="GO" id="GO:0055085">
    <property type="term" value="P:transmembrane transport"/>
    <property type="evidence" value="ECO:0007669"/>
    <property type="project" value="InterPro"/>
</dbReference>
<keyword evidence="2 9" id="KW-0813">Transport</keyword>
<evidence type="ECO:0000256" key="9">
    <source>
        <dbReference type="RuleBase" id="RU363032"/>
    </source>
</evidence>
<evidence type="ECO:0000256" key="7">
    <source>
        <dbReference type="ARBA" id="ARBA00022989"/>
    </source>
</evidence>
<keyword evidence="4 9" id="KW-0812">Transmembrane</keyword>
<dbReference type="GO" id="GO:0015031">
    <property type="term" value="P:protein transport"/>
    <property type="evidence" value="ECO:0007669"/>
    <property type="project" value="UniProtKB-KW"/>
</dbReference>
<keyword evidence="5" id="KW-0571">Peptide transport</keyword>
<dbReference type="Pfam" id="PF00528">
    <property type="entry name" value="BPD_transp_1"/>
    <property type="match status" value="1"/>
</dbReference>
<gene>
    <name evidence="11" type="ORF">I2H38_02210</name>
</gene>
<evidence type="ECO:0000313" key="12">
    <source>
        <dbReference type="Proteomes" id="UP000599312"/>
    </source>
</evidence>
<keyword evidence="6" id="KW-0653">Protein transport</keyword>
<dbReference type="PANTHER" id="PTHR43386">
    <property type="entry name" value="OLIGOPEPTIDE TRANSPORT SYSTEM PERMEASE PROTEIN APPC"/>
    <property type="match status" value="1"/>
</dbReference>
<dbReference type="InterPro" id="IPR050366">
    <property type="entry name" value="BP-dependent_transpt_permease"/>
</dbReference>
<dbReference type="PANTHER" id="PTHR43386:SF1">
    <property type="entry name" value="D,D-DIPEPTIDE TRANSPORT SYSTEM PERMEASE PROTEIN DDPC-RELATED"/>
    <property type="match status" value="1"/>
</dbReference>
<accession>A0A931BMS6</accession>
<feature type="domain" description="ABC transmembrane type-1" evidence="10">
    <location>
        <begin position="108"/>
        <end position="297"/>
    </location>
</feature>